<name>A0A7S7AIM5_9GAMM</name>
<proteinExistence type="predicted"/>
<protein>
    <submittedName>
        <fullName evidence="1">Uncharacterized protein</fullName>
    </submittedName>
</protein>
<dbReference type="Proteomes" id="UP000593966">
    <property type="component" value="Chromosome"/>
</dbReference>
<keyword evidence="2" id="KW-1185">Reference proteome</keyword>
<dbReference type="RefSeq" id="WP_180045534.1">
    <property type="nucleotide sequence ID" value="NZ_CP048659.1"/>
</dbReference>
<reference evidence="1 2" key="1">
    <citation type="submission" date="2020-02" db="EMBL/GenBank/DDBJ databases">
        <title>Tigecycline-resistant Acinetobacter species from pigs and migratory birds.</title>
        <authorList>
            <person name="Chen C."/>
            <person name="Sun J."/>
            <person name="Liao X.-P."/>
            <person name="Liu Y.-H."/>
        </authorList>
    </citation>
    <scope>NUCLEOTIDE SEQUENCE [LARGE SCALE GENOMIC DNA]</scope>
    <source>
        <strain evidence="1 2">YH12207_T</strain>
    </source>
</reference>
<evidence type="ECO:0000313" key="1">
    <source>
        <dbReference type="EMBL" id="QOW47600.1"/>
    </source>
</evidence>
<organism evidence="1 2">
    <name type="scientific">Acinetobacter piscicola</name>
    <dbReference type="NCBI Taxonomy" id="2006115"/>
    <lineage>
        <taxon>Bacteria</taxon>
        <taxon>Pseudomonadati</taxon>
        <taxon>Pseudomonadota</taxon>
        <taxon>Gammaproteobacteria</taxon>
        <taxon>Moraxellales</taxon>
        <taxon>Moraxellaceae</taxon>
        <taxon>Acinetobacter</taxon>
    </lineage>
</organism>
<gene>
    <name evidence="1" type="ORF">G0028_17915</name>
</gene>
<accession>A0A7S7AIM5</accession>
<sequence>MNRSQEYELDDVMNEAWEFACSKWKKGDVFNIDDESDWKYLYGVIDKS</sequence>
<dbReference type="AlphaFoldDB" id="A0A7S7AIM5"/>
<dbReference type="EMBL" id="CP048659">
    <property type="protein sequence ID" value="QOW47600.1"/>
    <property type="molecule type" value="Genomic_DNA"/>
</dbReference>
<evidence type="ECO:0000313" key="2">
    <source>
        <dbReference type="Proteomes" id="UP000593966"/>
    </source>
</evidence>